<feature type="region of interest" description="Disordered" evidence="2">
    <location>
        <begin position="78"/>
        <end position="107"/>
    </location>
</feature>
<accession>A0ABZ1CTE5</accession>
<dbReference type="PANTHER" id="PTHR21021">
    <property type="entry name" value="GAF/PUTATIVE CYTOSKELETAL PROTEIN"/>
    <property type="match status" value="1"/>
</dbReference>
<dbReference type="EMBL" id="CP141882">
    <property type="protein sequence ID" value="WRT64619.1"/>
    <property type="molecule type" value="Genomic_DNA"/>
</dbReference>
<proteinExistence type="inferred from homology"/>
<dbReference type="PANTHER" id="PTHR21021:SF16">
    <property type="entry name" value="TIP41-LIKE PROTEIN"/>
    <property type="match status" value="1"/>
</dbReference>
<comment type="similarity">
    <text evidence="1">Belongs to the TIP41 family.</text>
</comment>
<evidence type="ECO:0000313" key="3">
    <source>
        <dbReference type="EMBL" id="WRT64619.1"/>
    </source>
</evidence>
<sequence length="367" mass="40446">MTSAPPFTPAPAFLPNSNFNPQYTIDKTPNVQTINIGSWKIEAVKRPILNGKEIDAAEKSLSLPLPEMTFGNNSLRLSYSPSTSSHPSGSRIPSASASDSTSASKEESQVEVVFDSLEALAGVATGEGWEESFGGGVKVSMAEQWKSRSSPNAFSGDLNIPSKPVKPHDWTYSTCYAGSTSGPSTFRPSPTHSLPLPLLARQDPVLDRILFYDDVPLFEDELHDNGESILNVRIRIMPHSFFILSRLFLRVDNVLFRIRDVRLYHALGSDEIVREVAGMEVGYDEVKSHLERQSDLSPLTDVNWVYNQMLSITSRGSYRPNINRSTSSSGESKSAKPWPGLGKVVEVLKLPKNDFEGMREGLESVKI</sequence>
<protein>
    <recommendedName>
        <fullName evidence="5">Type 2A phosphatase activator TIP41</fullName>
    </recommendedName>
</protein>
<evidence type="ECO:0000313" key="4">
    <source>
        <dbReference type="Proteomes" id="UP001329825"/>
    </source>
</evidence>
<dbReference type="Proteomes" id="UP001329825">
    <property type="component" value="Chromosome 2"/>
</dbReference>
<dbReference type="GeneID" id="87953683"/>
<gene>
    <name evidence="3" type="ORF">IL334_001552</name>
</gene>
<feature type="compositionally biased region" description="Low complexity" evidence="2">
    <location>
        <begin position="78"/>
        <end position="103"/>
    </location>
</feature>
<name>A0ABZ1CTE5_9TREE</name>
<feature type="region of interest" description="Disordered" evidence="2">
    <location>
        <begin position="320"/>
        <end position="339"/>
    </location>
</feature>
<organism evidence="3 4">
    <name type="scientific">Kwoniella shivajii</name>
    <dbReference type="NCBI Taxonomy" id="564305"/>
    <lineage>
        <taxon>Eukaryota</taxon>
        <taxon>Fungi</taxon>
        <taxon>Dikarya</taxon>
        <taxon>Basidiomycota</taxon>
        <taxon>Agaricomycotina</taxon>
        <taxon>Tremellomycetes</taxon>
        <taxon>Tremellales</taxon>
        <taxon>Cryptococcaceae</taxon>
        <taxon>Kwoniella</taxon>
    </lineage>
</organism>
<reference evidence="3 4" key="1">
    <citation type="submission" date="2024-01" db="EMBL/GenBank/DDBJ databases">
        <title>Comparative genomics of Cryptococcus and Kwoniella reveals pathogenesis evolution and contrasting modes of karyotype evolution via chromosome fusion or intercentromeric recombination.</title>
        <authorList>
            <person name="Coelho M.A."/>
            <person name="David-Palma M."/>
            <person name="Shea T."/>
            <person name="Bowers K."/>
            <person name="McGinley-Smith S."/>
            <person name="Mohammad A.W."/>
            <person name="Gnirke A."/>
            <person name="Yurkov A.M."/>
            <person name="Nowrousian M."/>
            <person name="Sun S."/>
            <person name="Cuomo C.A."/>
            <person name="Heitman J."/>
        </authorList>
    </citation>
    <scope>NUCLEOTIDE SEQUENCE [LARGE SCALE GENOMIC DNA]</scope>
    <source>
        <strain evidence="3">CBS 11374</strain>
    </source>
</reference>
<evidence type="ECO:0000256" key="2">
    <source>
        <dbReference type="SAM" id="MobiDB-lite"/>
    </source>
</evidence>
<evidence type="ECO:0000256" key="1">
    <source>
        <dbReference type="ARBA" id="ARBA00006658"/>
    </source>
</evidence>
<keyword evidence="4" id="KW-1185">Reference proteome</keyword>
<dbReference type="Pfam" id="PF04176">
    <property type="entry name" value="TIP41"/>
    <property type="match status" value="1"/>
</dbReference>
<dbReference type="InterPro" id="IPR051330">
    <property type="entry name" value="Phosphatase_reg/MetRdx"/>
</dbReference>
<dbReference type="RefSeq" id="XP_062789359.1">
    <property type="nucleotide sequence ID" value="XM_062933308.1"/>
</dbReference>
<evidence type="ECO:0008006" key="5">
    <source>
        <dbReference type="Google" id="ProtNLM"/>
    </source>
</evidence>
<dbReference type="InterPro" id="IPR007303">
    <property type="entry name" value="TIP41-like"/>
</dbReference>